<keyword evidence="2" id="KW-1185">Reference proteome</keyword>
<organism evidence="1 2">
    <name type="scientific">Clostridium fessum</name>
    <dbReference type="NCBI Taxonomy" id="2126740"/>
    <lineage>
        <taxon>Bacteria</taxon>
        <taxon>Bacillati</taxon>
        <taxon>Bacillota</taxon>
        <taxon>Clostridia</taxon>
        <taxon>Eubacteriales</taxon>
        <taxon>Clostridiaceae</taxon>
        <taxon>Clostridium</taxon>
    </lineage>
</organism>
<accession>A0A2T3FRX3</accession>
<gene>
    <name evidence="1" type="ORF">C7U56_09245</name>
</gene>
<proteinExistence type="predicted"/>
<dbReference type="Proteomes" id="UP000241048">
    <property type="component" value="Unassembled WGS sequence"/>
</dbReference>
<evidence type="ECO:0000313" key="1">
    <source>
        <dbReference type="EMBL" id="PST38009.1"/>
    </source>
</evidence>
<sequence>MFVDNSFAKNNVERKEKIYIYSVAIVVGAVNMWNSPDSPENTGVQTPFEWLKRLCKTVRNRLDNF</sequence>
<name>A0A2T3FRX3_9CLOT</name>
<protein>
    <submittedName>
        <fullName evidence="1">Uncharacterized protein</fullName>
    </submittedName>
</protein>
<comment type="caution">
    <text evidence="1">The sequence shown here is derived from an EMBL/GenBank/DDBJ whole genome shotgun (WGS) entry which is preliminary data.</text>
</comment>
<dbReference type="AlphaFoldDB" id="A0A2T3FRX3"/>
<dbReference type="EMBL" id="PYLO01000002">
    <property type="protein sequence ID" value="PST38009.1"/>
    <property type="molecule type" value="Genomic_DNA"/>
</dbReference>
<reference evidence="1 2" key="1">
    <citation type="submission" date="2018-03" db="EMBL/GenBank/DDBJ databases">
        <title>Lachnoclostridium SNUG30386 gen.nov., sp.nov., isolated from human faeces.</title>
        <authorList>
            <person name="Seo B."/>
            <person name="Jeon K."/>
            <person name="Ko G."/>
        </authorList>
    </citation>
    <scope>NUCLEOTIDE SEQUENCE [LARGE SCALE GENOMIC DNA]</scope>
    <source>
        <strain evidence="1 2">SNUG30386</strain>
    </source>
</reference>
<evidence type="ECO:0000313" key="2">
    <source>
        <dbReference type="Proteomes" id="UP000241048"/>
    </source>
</evidence>